<protein>
    <recommendedName>
        <fullName evidence="7">Flagellar L-ring protein</fullName>
    </recommendedName>
    <alternativeName>
        <fullName evidence="7">Basal body L-ring protein</fullName>
    </alternativeName>
</protein>
<dbReference type="PANTHER" id="PTHR34933:SF1">
    <property type="entry name" value="FLAGELLAR L-RING PROTEIN"/>
    <property type="match status" value="1"/>
</dbReference>
<keyword evidence="4 7" id="KW-0472">Membrane</keyword>
<name>A0A1U9JSW5_9HYPH</name>
<organism evidence="8 9">
    <name type="scientific">Candidatus Tokpelaia hoelldobleri</name>
    <dbReference type="NCBI Taxonomy" id="1902579"/>
    <lineage>
        <taxon>Bacteria</taxon>
        <taxon>Pseudomonadati</taxon>
        <taxon>Pseudomonadota</taxon>
        <taxon>Alphaproteobacteria</taxon>
        <taxon>Hyphomicrobiales</taxon>
        <taxon>Candidatus Tokpelaia</taxon>
    </lineage>
</organism>
<dbReference type="PROSITE" id="PS51257">
    <property type="entry name" value="PROKAR_LIPOPROTEIN"/>
    <property type="match status" value="1"/>
</dbReference>
<dbReference type="HAMAP" id="MF_00415">
    <property type="entry name" value="FlgH"/>
    <property type="match status" value="1"/>
</dbReference>
<keyword evidence="5 7" id="KW-0975">Bacterial flagellum</keyword>
<evidence type="ECO:0000256" key="2">
    <source>
        <dbReference type="ARBA" id="ARBA00006929"/>
    </source>
</evidence>
<accession>A0A1U9JSW5</accession>
<keyword evidence="9" id="KW-1185">Reference proteome</keyword>
<evidence type="ECO:0000256" key="3">
    <source>
        <dbReference type="ARBA" id="ARBA00022729"/>
    </source>
</evidence>
<comment type="function">
    <text evidence="1 7">Assembles around the rod to form the L-ring and probably protects the motor/basal body from shearing forces during rotation.</text>
</comment>
<keyword evidence="7" id="KW-0449">Lipoprotein</keyword>
<dbReference type="GO" id="GO:0009427">
    <property type="term" value="C:bacterial-type flagellum basal body, distal rod, L ring"/>
    <property type="evidence" value="ECO:0007669"/>
    <property type="project" value="InterPro"/>
</dbReference>
<sequence>MAEFRLFRSMPLPVMKRGFAGVLCAVLLAGCGAIRDSEINRAPDFSPVRADLGYTAANSAAAFPPQPAESKYSLYRPNGQNFYRDPRAVKPGDVLTVLISINDRASLKNKTDAKRDADTSHSVDSDFSLIAKSIGGNINTASSSNSKGDAKVERNENIRLSVAAIVTNVLPNGNLVINGSQEVRVNQELRILNVVGVVRPRDISGNNTISYDKIAEARVSYGGRGRMSEVQSPPWGQQILNRAMPF</sequence>
<dbReference type="GO" id="GO:0071973">
    <property type="term" value="P:bacterial-type flagellum-dependent cell motility"/>
    <property type="evidence" value="ECO:0007669"/>
    <property type="project" value="InterPro"/>
</dbReference>
<dbReference type="InterPro" id="IPR000527">
    <property type="entry name" value="Flag_Lring"/>
</dbReference>
<comment type="similarity">
    <text evidence="2 7">Belongs to the FlgH family.</text>
</comment>
<dbReference type="Proteomes" id="UP000188912">
    <property type="component" value="Chromosome"/>
</dbReference>
<keyword evidence="8" id="KW-0282">Flagellum</keyword>
<dbReference type="NCBIfam" id="NF001305">
    <property type="entry name" value="PRK00249.1-5"/>
    <property type="match status" value="1"/>
</dbReference>
<dbReference type="STRING" id="1902579.BHV28_02300"/>
<reference evidence="8 9" key="2">
    <citation type="journal article" date="2016" name="Sci. Rep.">
        <title>The genome of Rhizobiales bacteria in predatory ants reveals urease gene functions but no genes for nitrogen fixation.</title>
        <authorList>
            <person name="Neuvonen M.M."/>
            <person name="Tamarit D."/>
            <person name="Naslund K."/>
            <person name="Liebig J."/>
            <person name="Feldhaar H."/>
            <person name="Moran N.A."/>
            <person name="Guy L."/>
            <person name="Andersson S.G."/>
        </authorList>
    </citation>
    <scope>NUCLEOTIDE SEQUENCE [LARGE SCALE GENOMIC DNA]</scope>
    <source>
        <strain evidence="8 9">Hsal</strain>
    </source>
</reference>
<keyword evidence="8" id="KW-0966">Cell projection</keyword>
<reference evidence="8 9" key="1">
    <citation type="journal article" date="2010" name="Science">
        <title>Genomic comparison of the ants Camponotus floridanus and Harpegnathos saltator.</title>
        <authorList>
            <person name="Bonasio R."/>
            <person name="Zhang G."/>
            <person name="Ye C."/>
            <person name="Mutti N.S."/>
            <person name="Fang X."/>
            <person name="Qin N."/>
            <person name="Donahue G."/>
            <person name="Yang P."/>
            <person name="Li Q."/>
            <person name="Li C."/>
            <person name="Zhang P."/>
            <person name="Huang Z."/>
            <person name="Berger S.L."/>
            <person name="Reinberg D."/>
            <person name="Wang J."/>
            <person name="Liebig J."/>
        </authorList>
    </citation>
    <scope>NUCLEOTIDE SEQUENCE [LARGE SCALE GENOMIC DNA]</scope>
    <source>
        <strain evidence="8 9">Hsal</strain>
    </source>
</reference>
<comment type="subcellular location">
    <subcellularLocation>
        <location evidence="7">Cell outer membrane</location>
        <topology evidence="7">Lipid-anchor</topology>
    </subcellularLocation>
    <subcellularLocation>
        <location evidence="7">Bacterial flagellum basal body</location>
    </subcellularLocation>
</comment>
<keyword evidence="6 7" id="KW-0998">Cell outer membrane</keyword>
<evidence type="ECO:0000256" key="5">
    <source>
        <dbReference type="ARBA" id="ARBA00023143"/>
    </source>
</evidence>
<dbReference type="Pfam" id="PF02107">
    <property type="entry name" value="FlgH"/>
    <property type="match status" value="1"/>
</dbReference>
<dbReference type="GO" id="GO:0009279">
    <property type="term" value="C:cell outer membrane"/>
    <property type="evidence" value="ECO:0007669"/>
    <property type="project" value="UniProtKB-SubCell"/>
</dbReference>
<dbReference type="GO" id="GO:0003774">
    <property type="term" value="F:cytoskeletal motor activity"/>
    <property type="evidence" value="ECO:0007669"/>
    <property type="project" value="InterPro"/>
</dbReference>
<dbReference type="PRINTS" id="PR01008">
    <property type="entry name" value="FLGLRINGFLGH"/>
</dbReference>
<evidence type="ECO:0000256" key="4">
    <source>
        <dbReference type="ARBA" id="ARBA00023136"/>
    </source>
</evidence>
<evidence type="ECO:0000256" key="6">
    <source>
        <dbReference type="ARBA" id="ARBA00023237"/>
    </source>
</evidence>
<proteinExistence type="inferred from homology"/>
<evidence type="ECO:0000256" key="7">
    <source>
        <dbReference type="HAMAP-Rule" id="MF_00415"/>
    </source>
</evidence>
<evidence type="ECO:0000313" key="8">
    <source>
        <dbReference type="EMBL" id="AQS40952.1"/>
    </source>
</evidence>
<comment type="subunit">
    <text evidence="7">The basal body constitutes a major portion of the flagellar organelle and consists of four rings (L,P,S, and M) mounted on a central rod.</text>
</comment>
<keyword evidence="3 7" id="KW-0732">Signal</keyword>
<evidence type="ECO:0000313" key="9">
    <source>
        <dbReference type="Proteomes" id="UP000188912"/>
    </source>
</evidence>
<gene>
    <name evidence="7 8" type="primary">flgH</name>
    <name evidence="8" type="ORF">BHV28_02300</name>
</gene>
<dbReference type="PANTHER" id="PTHR34933">
    <property type="entry name" value="FLAGELLAR L-RING PROTEIN"/>
    <property type="match status" value="1"/>
</dbReference>
<dbReference type="AlphaFoldDB" id="A0A1U9JSW5"/>
<keyword evidence="8" id="KW-0969">Cilium</keyword>
<dbReference type="KEGG" id="thd:BHV28_02300"/>
<evidence type="ECO:0000256" key="1">
    <source>
        <dbReference type="ARBA" id="ARBA00002591"/>
    </source>
</evidence>
<dbReference type="EMBL" id="CP017315">
    <property type="protein sequence ID" value="AQS40952.1"/>
    <property type="molecule type" value="Genomic_DNA"/>
</dbReference>